<sequence length="161" mass="18155">MDVSGIASTQIIQTILAPAVMISSSALFFLGLSSRYVALLTRIRLLNDEKRHHHRQLAEQGKLAEFDRIRLSHINIQVKALLRATWYVRNAIMCHIIAVFCFVLTSFAIAINFPISHRFIQGIPIYFFLSGMFLVLCGVTCMGLDIFISSRVILVEVKDEG</sequence>
<comment type="caution">
    <text evidence="2">The sequence shown here is derived from an EMBL/GenBank/DDBJ whole genome shotgun (WGS) entry which is preliminary data.</text>
</comment>
<keyword evidence="1" id="KW-0812">Transmembrane</keyword>
<organism evidence="2 3">
    <name type="scientific">[Phormidium ambiguum] IAM M-71</name>
    <dbReference type="NCBI Taxonomy" id="454136"/>
    <lineage>
        <taxon>Bacteria</taxon>
        <taxon>Bacillati</taxon>
        <taxon>Cyanobacteriota</taxon>
        <taxon>Cyanophyceae</taxon>
        <taxon>Oscillatoriophycideae</taxon>
        <taxon>Aerosakkonematales</taxon>
        <taxon>Aerosakkonemataceae</taxon>
        <taxon>Floridanema</taxon>
    </lineage>
</organism>
<feature type="transmembrane region" description="Helical" evidence="1">
    <location>
        <begin position="125"/>
        <end position="148"/>
    </location>
</feature>
<evidence type="ECO:0000313" key="2">
    <source>
        <dbReference type="EMBL" id="OKH32149.1"/>
    </source>
</evidence>
<evidence type="ECO:0000313" key="3">
    <source>
        <dbReference type="Proteomes" id="UP000185860"/>
    </source>
</evidence>
<gene>
    <name evidence="2" type="ORF">NIES2119_26955</name>
</gene>
<keyword evidence="1" id="KW-0472">Membrane</keyword>
<dbReference type="RefSeq" id="WP_073596581.1">
    <property type="nucleotide sequence ID" value="NZ_MRCE01000042.1"/>
</dbReference>
<evidence type="ECO:0008006" key="4">
    <source>
        <dbReference type="Google" id="ProtNLM"/>
    </source>
</evidence>
<feature type="transmembrane region" description="Helical" evidence="1">
    <location>
        <begin position="12"/>
        <end position="32"/>
    </location>
</feature>
<dbReference type="STRING" id="454136.NIES2119_26955"/>
<dbReference type="Pfam" id="PF11026">
    <property type="entry name" value="DUF2721"/>
    <property type="match status" value="1"/>
</dbReference>
<name>A0A1U7I705_9CYAN</name>
<reference evidence="2 3" key="1">
    <citation type="submission" date="2016-11" db="EMBL/GenBank/DDBJ databases">
        <title>Draft Genome Sequences of Nine Cyanobacterial Strains from Diverse Habitats.</title>
        <authorList>
            <person name="Zhu T."/>
            <person name="Hou S."/>
            <person name="Lu X."/>
            <person name="Hess W.R."/>
        </authorList>
    </citation>
    <scope>NUCLEOTIDE SEQUENCE [LARGE SCALE GENOMIC DNA]</scope>
    <source>
        <strain evidence="2 3">IAM M-71</strain>
    </source>
</reference>
<dbReference type="InterPro" id="IPR021279">
    <property type="entry name" value="DUF2721"/>
</dbReference>
<proteinExistence type="predicted"/>
<evidence type="ECO:0000256" key="1">
    <source>
        <dbReference type="SAM" id="Phobius"/>
    </source>
</evidence>
<dbReference type="AlphaFoldDB" id="A0A1U7I705"/>
<accession>A0A1U7I705</accession>
<protein>
    <recommendedName>
        <fullName evidence="4">DUF2721 domain-containing protein</fullName>
    </recommendedName>
</protein>
<dbReference type="EMBL" id="MRCE01000042">
    <property type="protein sequence ID" value="OKH32149.1"/>
    <property type="molecule type" value="Genomic_DNA"/>
</dbReference>
<dbReference type="OrthoDB" id="463390at2"/>
<dbReference type="Proteomes" id="UP000185860">
    <property type="component" value="Unassembled WGS sequence"/>
</dbReference>
<feature type="transmembrane region" description="Helical" evidence="1">
    <location>
        <begin position="92"/>
        <end position="113"/>
    </location>
</feature>
<keyword evidence="1" id="KW-1133">Transmembrane helix</keyword>